<keyword evidence="1 15" id="KW-0004">4Fe-4S</keyword>
<keyword evidence="5 15" id="KW-0479">Metal-binding</keyword>
<geneLocation type="chloroplast" evidence="17"/>
<organism evidence="17">
    <name type="scientific">Quercus obovatifolia</name>
    <dbReference type="NCBI Taxonomy" id="2486373"/>
    <lineage>
        <taxon>Eukaryota</taxon>
        <taxon>Viridiplantae</taxon>
        <taxon>Streptophyta</taxon>
        <taxon>Embryophyta</taxon>
        <taxon>Tracheophyta</taxon>
        <taxon>Spermatophyta</taxon>
        <taxon>Magnoliopsida</taxon>
        <taxon>eudicotyledons</taxon>
        <taxon>Gunneridae</taxon>
        <taxon>Pentapetalae</taxon>
        <taxon>rosids</taxon>
        <taxon>fabids</taxon>
        <taxon>Fagales</taxon>
        <taxon>Fagaceae</taxon>
        <taxon>Quercus</taxon>
    </lineage>
</organism>
<evidence type="ECO:0000256" key="12">
    <source>
        <dbReference type="ARBA" id="ARBA00023027"/>
    </source>
</evidence>
<dbReference type="GO" id="GO:0005506">
    <property type="term" value="F:iron ion binding"/>
    <property type="evidence" value="ECO:0007669"/>
    <property type="project" value="UniProtKB-UniRule"/>
</dbReference>
<dbReference type="AlphaFoldDB" id="A0A3G3LN85"/>
<evidence type="ECO:0000259" key="16">
    <source>
        <dbReference type="PROSITE" id="PS51379"/>
    </source>
</evidence>
<evidence type="ECO:0000256" key="2">
    <source>
        <dbReference type="ARBA" id="ARBA00022528"/>
    </source>
</evidence>
<evidence type="ECO:0000256" key="11">
    <source>
        <dbReference type="ARBA" id="ARBA00023014"/>
    </source>
</evidence>
<dbReference type="GO" id="GO:0008137">
    <property type="term" value="F:NADH dehydrogenase (ubiquinone) activity"/>
    <property type="evidence" value="ECO:0007669"/>
    <property type="project" value="InterPro"/>
</dbReference>
<evidence type="ECO:0000313" key="17">
    <source>
        <dbReference type="EMBL" id="AYQ94120.1"/>
    </source>
</evidence>
<dbReference type="HAMAP" id="MF_01351">
    <property type="entry name" value="NDH1_NuoI"/>
    <property type="match status" value="1"/>
</dbReference>
<gene>
    <name evidence="15 17" type="primary">ndhI</name>
</gene>
<dbReference type="EC" id="7.1.1.-" evidence="15"/>
<evidence type="ECO:0000256" key="8">
    <source>
        <dbReference type="ARBA" id="ARBA00022957"/>
    </source>
</evidence>
<keyword evidence="13 15" id="KW-0793">Thylakoid</keyword>
<dbReference type="InterPro" id="IPR017900">
    <property type="entry name" value="4Fe4S_Fe_S_CS"/>
</dbReference>
<evidence type="ECO:0000256" key="13">
    <source>
        <dbReference type="ARBA" id="ARBA00023078"/>
    </source>
</evidence>
<evidence type="ECO:0000256" key="4">
    <source>
        <dbReference type="ARBA" id="ARBA00022719"/>
    </source>
</evidence>
<dbReference type="GO" id="GO:0019684">
    <property type="term" value="P:photosynthesis, light reaction"/>
    <property type="evidence" value="ECO:0007669"/>
    <property type="project" value="UniProtKB-UniRule"/>
</dbReference>
<dbReference type="RefSeq" id="YP_009541216.1">
    <property type="nucleotide sequence ID" value="NC_039972.1"/>
</dbReference>
<reference evidence="17" key="1">
    <citation type="submission" date="2017-10" db="EMBL/GenBank/DDBJ databases">
        <authorList>
            <person name="Ju M."/>
            <person name="Zhao G."/>
        </authorList>
    </citation>
    <scope>NUCLEOTIDE SEQUENCE</scope>
</reference>
<evidence type="ECO:0000256" key="7">
    <source>
        <dbReference type="ARBA" id="ARBA00022857"/>
    </source>
</evidence>
<comment type="similarity">
    <text evidence="15">Belongs to the complex I 23 kDa subunit family.</text>
</comment>
<comment type="function">
    <text evidence="15">NDH shuttles electrons from NAD(P)H:plastoquinone, via FMN and iron-sulfur (Fe-S) centers, to quinones in the photosynthetic chain and possibly in a chloroplast respiratory chain. The immediate electron acceptor for the enzyme in this species is believed to be plastoquinone. Couples the redox reaction to proton translocation, and thus conserves the redox energy in a proton gradient.</text>
</comment>
<proteinExistence type="inferred from homology"/>
<sequence>MEISFTYFSRQSVINNLFPTQFAVRDYSIFMACLKQEKETNIKIFIDIYDMFPMVTRVMDYGQQTVRVARYIGQSFMITLSHANRLPVTIQYPYEKLITSERFRGRIHFEFDKCIACEVCVRVCPMDLPVVDWELETNIRKKRLLNYSIDFGICIFCGNCVEYCPTNCLSMTEEYELSTYDRHELNYNQIALGRLPMSVIDDYTIRTILNSPKIK</sequence>
<dbReference type="Pfam" id="PF13187">
    <property type="entry name" value="Fer4_9"/>
    <property type="match status" value="1"/>
</dbReference>
<dbReference type="FunFam" id="3.30.70.3270:FF:000006">
    <property type="entry name" value="NAD(P)H-quinone oxidoreductase subunit I, chloroplastic"/>
    <property type="match status" value="1"/>
</dbReference>
<dbReference type="EMBL" id="MG356785">
    <property type="protein sequence ID" value="AYQ94120.1"/>
    <property type="molecule type" value="Genomic_DNA"/>
</dbReference>
<dbReference type="GeneID" id="38462704"/>
<keyword evidence="12 15" id="KW-0520">NAD</keyword>
<keyword evidence="7 15" id="KW-0521">NADP</keyword>
<comment type="cofactor">
    <cofactor evidence="15">
        <name>[4Fe-4S] cluster</name>
        <dbReference type="ChEBI" id="CHEBI:49883"/>
    </cofactor>
    <text evidence="15">Binds 2 [4Fe-4S] clusters per subunit.</text>
</comment>
<dbReference type="InterPro" id="IPR017896">
    <property type="entry name" value="4Fe4S_Fe-S-bd"/>
</dbReference>
<comment type="catalytic activity">
    <reaction evidence="15">
        <text>a plastoquinone + NADH + (n+1) H(+)(in) = a plastoquinol + NAD(+) + n H(+)(out)</text>
        <dbReference type="Rhea" id="RHEA:42608"/>
        <dbReference type="Rhea" id="RHEA-COMP:9561"/>
        <dbReference type="Rhea" id="RHEA-COMP:9562"/>
        <dbReference type="ChEBI" id="CHEBI:15378"/>
        <dbReference type="ChEBI" id="CHEBI:17757"/>
        <dbReference type="ChEBI" id="CHEBI:57540"/>
        <dbReference type="ChEBI" id="CHEBI:57945"/>
        <dbReference type="ChEBI" id="CHEBI:62192"/>
    </reaction>
</comment>
<dbReference type="GO" id="GO:0016655">
    <property type="term" value="F:oxidoreductase activity, acting on NAD(P)H, quinone or similar compound as acceptor"/>
    <property type="evidence" value="ECO:0007669"/>
    <property type="project" value="UniProtKB-UniRule"/>
</dbReference>
<evidence type="ECO:0000256" key="9">
    <source>
        <dbReference type="ARBA" id="ARBA00022967"/>
    </source>
</evidence>
<dbReference type="GO" id="GO:0051539">
    <property type="term" value="F:4 iron, 4 sulfur cluster binding"/>
    <property type="evidence" value="ECO:0007669"/>
    <property type="project" value="UniProtKB-KW"/>
</dbReference>
<feature type="binding site" evidence="15">
    <location>
        <position position="114"/>
    </location>
    <ligand>
        <name>[4Fe-4S] cluster</name>
        <dbReference type="ChEBI" id="CHEBI:49883"/>
        <label>1</label>
    </ligand>
</feature>
<keyword evidence="6" id="KW-0677">Repeat</keyword>
<keyword evidence="2 17" id="KW-0150">Chloroplast</keyword>
<keyword evidence="3 17" id="KW-0934">Plastid</keyword>
<keyword evidence="14 15" id="KW-0472">Membrane</keyword>
<dbReference type="SUPFAM" id="SSF54862">
    <property type="entry name" value="4Fe-4S ferredoxins"/>
    <property type="match status" value="1"/>
</dbReference>
<evidence type="ECO:0000256" key="1">
    <source>
        <dbReference type="ARBA" id="ARBA00022485"/>
    </source>
</evidence>
<evidence type="ECO:0000256" key="6">
    <source>
        <dbReference type="ARBA" id="ARBA00022737"/>
    </source>
</evidence>
<evidence type="ECO:0000256" key="3">
    <source>
        <dbReference type="ARBA" id="ARBA00022640"/>
    </source>
</evidence>
<protein>
    <recommendedName>
        <fullName evidence="15">NAD(P)H-quinone oxidoreductase subunit I, chloroplastic</fullName>
        <ecNumber evidence="15">7.1.1.-</ecNumber>
    </recommendedName>
    <alternativeName>
        <fullName evidence="15">NAD(P)H dehydrogenase subunit I</fullName>
        <shortName evidence="15">NDH subunit I</shortName>
    </alternativeName>
    <alternativeName>
        <fullName evidence="15">NADH-plastoquinone oxidoreductase subunit I</fullName>
    </alternativeName>
</protein>
<dbReference type="PANTHER" id="PTHR47275">
    <property type="entry name" value="NAD(P)H-QUINONE OXIDOREDUCTASE SUBUNIT I, CHLOROPLASTIC"/>
    <property type="match status" value="1"/>
</dbReference>
<dbReference type="GO" id="GO:0009535">
    <property type="term" value="C:chloroplast thylakoid membrane"/>
    <property type="evidence" value="ECO:0007669"/>
    <property type="project" value="UniProtKB-SubCell"/>
</dbReference>
<dbReference type="PROSITE" id="PS00198">
    <property type="entry name" value="4FE4S_FER_1"/>
    <property type="match status" value="1"/>
</dbReference>
<feature type="binding site" evidence="15">
    <location>
        <position position="120"/>
    </location>
    <ligand>
        <name>[4Fe-4S] cluster</name>
        <dbReference type="ChEBI" id="CHEBI:49883"/>
        <label>1</label>
    </ligand>
</feature>
<feature type="domain" description="4Fe-4S ferredoxin-type" evidence="16">
    <location>
        <begin position="105"/>
        <end position="134"/>
    </location>
</feature>
<evidence type="ECO:0000256" key="5">
    <source>
        <dbReference type="ARBA" id="ARBA00022723"/>
    </source>
</evidence>
<dbReference type="PANTHER" id="PTHR47275:SF1">
    <property type="entry name" value="NAD(P)H-QUINONE OXIDOREDUCTASE SUBUNIT I, CHLOROPLASTIC"/>
    <property type="match status" value="1"/>
</dbReference>
<comment type="subcellular location">
    <subcellularLocation>
        <location evidence="15">Plastid</location>
        <location evidence="15">Chloroplast thylakoid membrane</location>
        <topology evidence="15">Peripheral membrane protein</topology>
    </subcellularLocation>
</comment>
<comment type="subunit">
    <text evidence="15">NDH is composed of at least 16 different subunits, 5 of which are encoded in the nucleus.</text>
</comment>
<feature type="binding site" evidence="15">
    <location>
        <position position="160"/>
    </location>
    <ligand>
        <name>[4Fe-4S] cluster</name>
        <dbReference type="ChEBI" id="CHEBI:49883"/>
        <label>2</label>
    </ligand>
</feature>
<name>A0A3G3LN85_9ROSI</name>
<comment type="catalytic activity">
    <reaction evidence="15">
        <text>a plastoquinone + NADPH + (n+1) H(+)(in) = a plastoquinol + NADP(+) + n H(+)(out)</text>
        <dbReference type="Rhea" id="RHEA:42612"/>
        <dbReference type="Rhea" id="RHEA-COMP:9561"/>
        <dbReference type="Rhea" id="RHEA-COMP:9562"/>
        <dbReference type="ChEBI" id="CHEBI:15378"/>
        <dbReference type="ChEBI" id="CHEBI:17757"/>
        <dbReference type="ChEBI" id="CHEBI:57783"/>
        <dbReference type="ChEBI" id="CHEBI:58349"/>
        <dbReference type="ChEBI" id="CHEBI:62192"/>
    </reaction>
</comment>
<feature type="binding site" evidence="15">
    <location>
        <position position="117"/>
    </location>
    <ligand>
        <name>[4Fe-4S] cluster</name>
        <dbReference type="ChEBI" id="CHEBI:49883"/>
        <label>1</label>
    </ligand>
</feature>
<dbReference type="NCBIfam" id="TIGR01971">
    <property type="entry name" value="NuoI"/>
    <property type="match status" value="1"/>
</dbReference>
<dbReference type="NCBIfam" id="NF004537">
    <property type="entry name" value="PRK05888.1-3"/>
    <property type="match status" value="1"/>
</dbReference>
<keyword evidence="4 15" id="KW-0874">Quinone</keyword>
<dbReference type="PROSITE" id="PS51379">
    <property type="entry name" value="4FE4S_FER_2"/>
    <property type="match status" value="2"/>
</dbReference>
<keyword evidence="9 15" id="KW-1278">Translocase</keyword>
<dbReference type="Gene3D" id="3.30.70.3270">
    <property type="match status" value="1"/>
</dbReference>
<evidence type="ECO:0000256" key="14">
    <source>
        <dbReference type="ARBA" id="ARBA00023136"/>
    </source>
</evidence>
<feature type="domain" description="4Fe-4S ferredoxin-type" evidence="16">
    <location>
        <begin position="145"/>
        <end position="174"/>
    </location>
</feature>
<dbReference type="InterPro" id="IPR004497">
    <property type="entry name" value="NDHI"/>
</dbReference>
<evidence type="ECO:0000256" key="10">
    <source>
        <dbReference type="ARBA" id="ARBA00023004"/>
    </source>
</evidence>
<evidence type="ECO:0000256" key="15">
    <source>
        <dbReference type="HAMAP-Rule" id="MF_01351"/>
    </source>
</evidence>
<feature type="binding site" evidence="15">
    <location>
        <position position="164"/>
    </location>
    <ligand>
        <name>[4Fe-4S] cluster</name>
        <dbReference type="ChEBI" id="CHEBI:49883"/>
        <label>1</label>
    </ligand>
</feature>
<reference evidence="17" key="2">
    <citation type="journal article" date="2018" name="Conserv Genet Resour">
        <title>The complete chloroplast genome of a critically endangered tree species in China, Cyclobalanopsis obovatifolia (Fagaceae).</title>
        <authorList>
            <person name="Ju M.-M."/>
            <person name="Zhang X."/>
            <person name="Yang Y.-C."/>
            <person name="Fan W.-B."/>
            <person name="Zhao G.-F."/>
        </authorList>
    </citation>
    <scope>NUCLEOTIDE SEQUENCE</scope>
</reference>
<dbReference type="NCBIfam" id="TIGR00403">
    <property type="entry name" value="ndhI"/>
    <property type="match status" value="1"/>
</dbReference>
<keyword evidence="11 15" id="KW-0411">Iron-sulfur</keyword>
<feature type="binding site" evidence="15">
    <location>
        <position position="154"/>
    </location>
    <ligand>
        <name>[4Fe-4S] cluster</name>
        <dbReference type="ChEBI" id="CHEBI:49883"/>
        <label>2</label>
    </ligand>
</feature>
<keyword evidence="10 15" id="KW-0408">Iron</keyword>
<accession>A0A3G3LN85</accession>
<keyword evidence="8 15" id="KW-0618">Plastoquinone</keyword>
<feature type="binding site" evidence="15">
    <location>
        <position position="157"/>
    </location>
    <ligand>
        <name>[4Fe-4S] cluster</name>
        <dbReference type="ChEBI" id="CHEBI:49883"/>
        <label>2</label>
    </ligand>
</feature>
<dbReference type="InterPro" id="IPR010226">
    <property type="entry name" value="NADH_quinone_OxRdtase_chainI"/>
</dbReference>
<dbReference type="GO" id="GO:0048038">
    <property type="term" value="F:quinone binding"/>
    <property type="evidence" value="ECO:0007669"/>
    <property type="project" value="UniProtKB-KW"/>
</dbReference>
<feature type="binding site" evidence="15">
    <location>
        <position position="124"/>
    </location>
    <ligand>
        <name>[4Fe-4S] cluster</name>
        <dbReference type="ChEBI" id="CHEBI:49883"/>
        <label>2</label>
    </ligand>
</feature>